<proteinExistence type="inferred from homology"/>
<reference evidence="5 6" key="1">
    <citation type="submission" date="2023-10" db="EMBL/GenBank/DDBJ databases">
        <title>Two novel species belonging to the OM43/NOR5 clade.</title>
        <authorList>
            <person name="Park M."/>
        </authorList>
    </citation>
    <scope>NUCLEOTIDE SEQUENCE [LARGE SCALE GENOMIC DNA]</scope>
    <source>
        <strain evidence="5 6">IMCC45268</strain>
    </source>
</reference>
<keyword evidence="3 4" id="KW-0413">Isomerase</keyword>
<evidence type="ECO:0000256" key="3">
    <source>
        <dbReference type="ARBA" id="ARBA00023235"/>
    </source>
</evidence>
<dbReference type="EMBL" id="CP136865">
    <property type="protein sequence ID" value="WOJ98492.1"/>
    <property type="molecule type" value="Genomic_DNA"/>
</dbReference>
<evidence type="ECO:0000256" key="2">
    <source>
        <dbReference type="ARBA" id="ARBA00005866"/>
    </source>
</evidence>
<name>A0ABZ0IHK4_9GAMM</name>
<dbReference type="RefSeq" id="WP_407329851.1">
    <property type="nucleotide sequence ID" value="NZ_CP136865.1"/>
</dbReference>
<evidence type="ECO:0000313" key="5">
    <source>
        <dbReference type="EMBL" id="WOJ98492.1"/>
    </source>
</evidence>
<sequence>MNSISLNEKFAISGFVSIADASPGYPIIQISNSHASASISVHGAQVLSFQPKGEEDLLWVSKTAVFAEGKSVRGGIPICWPWFGTHPDAEMPAHGFARNRFWQLTAVQQDEHGSTEVMLCLEDDEASRLLWPHAFELQLRVSVGKVLSLELTMVNSSKEVVDLTAALHSYFNVGDIAGAAVRGLDGAEYIDALQDSRRFIQLGDVRFDAELDRIYQQTAGDEFIDDDLRGRSIRLQKSGSNSTVVWNPWIAKSSRMDDFEEGGYRRMVCVETGNMGEDVVRLEPDAAHTLGVTISAESARAASV</sequence>
<dbReference type="Proteomes" id="UP001626549">
    <property type="component" value="Chromosome"/>
</dbReference>
<dbReference type="InterPro" id="IPR025532">
    <property type="entry name" value="G6P_1-epimerase"/>
</dbReference>
<dbReference type="CDD" id="cd09020">
    <property type="entry name" value="D-hex-6-P-epi_like"/>
    <property type="match status" value="1"/>
</dbReference>
<gene>
    <name evidence="5" type="ORF">R0137_07950</name>
</gene>
<dbReference type="InterPro" id="IPR008183">
    <property type="entry name" value="Aldose_1/G6P_1-epimerase"/>
</dbReference>
<dbReference type="InterPro" id="IPR011013">
    <property type="entry name" value="Gal_mutarotase_sf_dom"/>
</dbReference>
<dbReference type="EC" id="5.1.3.15" evidence="4"/>
<evidence type="ECO:0000256" key="4">
    <source>
        <dbReference type="PIRNR" id="PIRNR016020"/>
    </source>
</evidence>
<organism evidence="5 6">
    <name type="scientific">Congregibacter brevis</name>
    <dbReference type="NCBI Taxonomy" id="3081201"/>
    <lineage>
        <taxon>Bacteria</taxon>
        <taxon>Pseudomonadati</taxon>
        <taxon>Pseudomonadota</taxon>
        <taxon>Gammaproteobacteria</taxon>
        <taxon>Cellvibrionales</taxon>
        <taxon>Halieaceae</taxon>
        <taxon>Congregibacter</taxon>
    </lineage>
</organism>
<dbReference type="PIRSF" id="PIRSF016020">
    <property type="entry name" value="PHexose_mutarotase"/>
    <property type="match status" value="1"/>
</dbReference>
<protein>
    <recommendedName>
        <fullName evidence="4">Putative glucose-6-phosphate 1-epimerase</fullName>
        <ecNumber evidence="4">5.1.3.15</ecNumber>
    </recommendedName>
</protein>
<dbReference type="PANTHER" id="PTHR11122">
    <property type="entry name" value="APOSPORY-ASSOCIATED PROTEIN C-RELATED"/>
    <property type="match status" value="1"/>
</dbReference>
<evidence type="ECO:0000313" key="6">
    <source>
        <dbReference type="Proteomes" id="UP001626549"/>
    </source>
</evidence>
<evidence type="ECO:0000256" key="1">
    <source>
        <dbReference type="ARBA" id="ARBA00001096"/>
    </source>
</evidence>
<dbReference type="Pfam" id="PF01263">
    <property type="entry name" value="Aldose_epim"/>
    <property type="match status" value="1"/>
</dbReference>
<comment type="catalytic activity">
    <reaction evidence="1">
        <text>alpha-D-glucose 6-phosphate = beta-D-glucose 6-phosphate</text>
        <dbReference type="Rhea" id="RHEA:16249"/>
        <dbReference type="ChEBI" id="CHEBI:58225"/>
        <dbReference type="ChEBI" id="CHEBI:58247"/>
        <dbReference type="EC" id="5.1.3.15"/>
    </reaction>
</comment>
<dbReference type="SUPFAM" id="SSF74650">
    <property type="entry name" value="Galactose mutarotase-like"/>
    <property type="match status" value="1"/>
</dbReference>
<accession>A0ABZ0IHK4</accession>
<comment type="similarity">
    <text evidence="2 4">Belongs to the glucose-6-phosphate 1-epimerase family.</text>
</comment>
<dbReference type="Gene3D" id="2.70.98.10">
    <property type="match status" value="1"/>
</dbReference>
<dbReference type="PANTHER" id="PTHR11122:SF13">
    <property type="entry name" value="GLUCOSE-6-PHOSPHATE 1-EPIMERASE"/>
    <property type="match status" value="1"/>
</dbReference>
<dbReference type="InterPro" id="IPR014718">
    <property type="entry name" value="GH-type_carb-bd"/>
</dbReference>
<keyword evidence="6" id="KW-1185">Reference proteome</keyword>